<reference evidence="1 2" key="1">
    <citation type="submission" date="2019-06" db="EMBL/GenBank/DDBJ databases">
        <title>Genome Sequence of the Brown Rot Fungal Pathogen Monilinia fructicola.</title>
        <authorList>
            <person name="De Miccolis Angelini R.M."/>
            <person name="Landi L."/>
            <person name="Abate D."/>
            <person name="Pollastro S."/>
            <person name="Romanazzi G."/>
            <person name="Faretra F."/>
        </authorList>
    </citation>
    <scope>NUCLEOTIDE SEQUENCE [LARGE SCALE GENOMIC DNA]</scope>
    <source>
        <strain evidence="1 2">Mfrc123</strain>
    </source>
</reference>
<keyword evidence="2" id="KW-1185">Reference proteome</keyword>
<accession>A0A5M9JCC5</accession>
<organism evidence="1 2">
    <name type="scientific">Monilinia fructicola</name>
    <name type="common">Brown rot fungus</name>
    <name type="synonym">Ciboria fructicola</name>
    <dbReference type="NCBI Taxonomy" id="38448"/>
    <lineage>
        <taxon>Eukaryota</taxon>
        <taxon>Fungi</taxon>
        <taxon>Dikarya</taxon>
        <taxon>Ascomycota</taxon>
        <taxon>Pezizomycotina</taxon>
        <taxon>Leotiomycetes</taxon>
        <taxon>Helotiales</taxon>
        <taxon>Sclerotiniaceae</taxon>
        <taxon>Monilinia</taxon>
    </lineage>
</organism>
<dbReference type="Proteomes" id="UP000322873">
    <property type="component" value="Unassembled WGS sequence"/>
</dbReference>
<gene>
    <name evidence="1" type="ORF">EYC84_010091</name>
</gene>
<proteinExistence type="predicted"/>
<dbReference type="AlphaFoldDB" id="A0A5M9JCC5"/>
<sequence>MRRGSDEEETWMHNHAIRLIKSITHHTLSCTHLHMVQFVALLPVPSLHGPPRCSPCAQWPNFISRHGVMYAFFQRAVGLRRRLFHR</sequence>
<protein>
    <submittedName>
        <fullName evidence="1">Uncharacterized protein</fullName>
    </submittedName>
</protein>
<dbReference type="EMBL" id="VICG01000011">
    <property type="protein sequence ID" value="KAA8567004.1"/>
    <property type="molecule type" value="Genomic_DNA"/>
</dbReference>
<name>A0A5M9JCC5_MONFR</name>
<evidence type="ECO:0000313" key="1">
    <source>
        <dbReference type="EMBL" id="KAA8567004.1"/>
    </source>
</evidence>
<comment type="caution">
    <text evidence="1">The sequence shown here is derived from an EMBL/GenBank/DDBJ whole genome shotgun (WGS) entry which is preliminary data.</text>
</comment>
<evidence type="ECO:0000313" key="2">
    <source>
        <dbReference type="Proteomes" id="UP000322873"/>
    </source>
</evidence>